<evidence type="ECO:0000259" key="5">
    <source>
        <dbReference type="PROSITE" id="PS50059"/>
    </source>
</evidence>
<sequence length="141" mass="15436">MKVATSATAHLQSKKINKRPQLALDVAFKTDSSGIQVYVERPGHGTKTQNGSHLKVHYEGWLAKDFTMFDSSRAKLRPFEFDLGKGSVIDGWEIALDGVRQGTKLQIKIPARLAYGNLGASSNGIPPNADLIFKVEVLKVT</sequence>
<dbReference type="PROSITE" id="PS50059">
    <property type="entry name" value="FKBP_PPIASE"/>
    <property type="match status" value="1"/>
</dbReference>
<dbReference type="Gene3D" id="3.10.50.40">
    <property type="match status" value="1"/>
</dbReference>
<accession>A0A381R905</accession>
<dbReference type="GO" id="GO:0005730">
    <property type="term" value="C:nucleolus"/>
    <property type="evidence" value="ECO:0007669"/>
    <property type="project" value="TreeGrafter"/>
</dbReference>
<dbReference type="EMBL" id="UINC01001760">
    <property type="protein sequence ID" value="SUZ88215.1"/>
    <property type="molecule type" value="Genomic_DNA"/>
</dbReference>
<proteinExistence type="predicted"/>
<organism evidence="6">
    <name type="scientific">marine metagenome</name>
    <dbReference type="NCBI Taxonomy" id="408172"/>
    <lineage>
        <taxon>unclassified sequences</taxon>
        <taxon>metagenomes</taxon>
        <taxon>ecological metagenomes</taxon>
    </lineage>
</organism>
<dbReference type="SUPFAM" id="SSF54534">
    <property type="entry name" value="FKBP-like"/>
    <property type="match status" value="1"/>
</dbReference>
<evidence type="ECO:0000313" key="6">
    <source>
        <dbReference type="EMBL" id="SUZ88215.1"/>
    </source>
</evidence>
<dbReference type="AlphaFoldDB" id="A0A381R905"/>
<keyword evidence="3" id="KW-0697">Rotamase</keyword>
<dbReference type="Pfam" id="PF00254">
    <property type="entry name" value="FKBP_C"/>
    <property type="match status" value="1"/>
</dbReference>
<dbReference type="GO" id="GO:0000785">
    <property type="term" value="C:chromatin"/>
    <property type="evidence" value="ECO:0007669"/>
    <property type="project" value="TreeGrafter"/>
</dbReference>
<reference evidence="6" key="1">
    <citation type="submission" date="2018-05" db="EMBL/GenBank/DDBJ databases">
        <authorList>
            <person name="Lanie J.A."/>
            <person name="Ng W.-L."/>
            <person name="Kazmierczak K.M."/>
            <person name="Andrzejewski T.M."/>
            <person name="Davidsen T.M."/>
            <person name="Wayne K.J."/>
            <person name="Tettelin H."/>
            <person name="Glass J.I."/>
            <person name="Rusch D."/>
            <person name="Podicherti R."/>
            <person name="Tsui H.-C.T."/>
            <person name="Winkler M.E."/>
        </authorList>
    </citation>
    <scope>NUCLEOTIDE SEQUENCE</scope>
</reference>
<feature type="domain" description="PPIase FKBP-type" evidence="5">
    <location>
        <begin position="51"/>
        <end position="141"/>
    </location>
</feature>
<comment type="catalytic activity">
    <reaction evidence="1">
        <text>[protein]-peptidylproline (omega=180) = [protein]-peptidylproline (omega=0)</text>
        <dbReference type="Rhea" id="RHEA:16237"/>
        <dbReference type="Rhea" id="RHEA-COMP:10747"/>
        <dbReference type="Rhea" id="RHEA-COMP:10748"/>
        <dbReference type="ChEBI" id="CHEBI:83833"/>
        <dbReference type="ChEBI" id="CHEBI:83834"/>
        <dbReference type="EC" id="5.2.1.8"/>
    </reaction>
</comment>
<evidence type="ECO:0000256" key="2">
    <source>
        <dbReference type="ARBA" id="ARBA00013194"/>
    </source>
</evidence>
<dbReference type="EC" id="5.2.1.8" evidence="2"/>
<keyword evidence="4" id="KW-0413">Isomerase</keyword>
<dbReference type="InterPro" id="IPR001179">
    <property type="entry name" value="PPIase_FKBP_dom"/>
</dbReference>
<evidence type="ECO:0000256" key="1">
    <source>
        <dbReference type="ARBA" id="ARBA00000971"/>
    </source>
</evidence>
<gene>
    <name evidence="6" type="ORF">METZ01_LOCUS41069</name>
</gene>
<dbReference type="InterPro" id="IPR046357">
    <property type="entry name" value="PPIase_dom_sf"/>
</dbReference>
<evidence type="ECO:0000256" key="4">
    <source>
        <dbReference type="ARBA" id="ARBA00023235"/>
    </source>
</evidence>
<dbReference type="PANTHER" id="PTHR43811:SF19">
    <property type="entry name" value="39 KDA FK506-BINDING NUCLEAR PROTEIN"/>
    <property type="match status" value="1"/>
</dbReference>
<dbReference type="PANTHER" id="PTHR43811">
    <property type="entry name" value="FKBP-TYPE PEPTIDYL-PROLYL CIS-TRANS ISOMERASE FKPA"/>
    <property type="match status" value="1"/>
</dbReference>
<name>A0A381R905_9ZZZZ</name>
<dbReference type="FunFam" id="3.10.50.40:FF:000006">
    <property type="entry name" value="Peptidyl-prolyl cis-trans isomerase"/>
    <property type="match status" value="1"/>
</dbReference>
<evidence type="ECO:0000256" key="3">
    <source>
        <dbReference type="ARBA" id="ARBA00023110"/>
    </source>
</evidence>
<dbReference type="GO" id="GO:0003755">
    <property type="term" value="F:peptidyl-prolyl cis-trans isomerase activity"/>
    <property type="evidence" value="ECO:0007669"/>
    <property type="project" value="UniProtKB-KW"/>
</dbReference>
<protein>
    <recommendedName>
        <fullName evidence="2">peptidylprolyl isomerase</fullName>
        <ecNumber evidence="2">5.2.1.8</ecNumber>
    </recommendedName>
</protein>